<evidence type="ECO:0000313" key="3">
    <source>
        <dbReference type="Proteomes" id="UP000550707"/>
    </source>
</evidence>
<evidence type="ECO:0000313" key="2">
    <source>
        <dbReference type="EMBL" id="KAF6420618.1"/>
    </source>
</evidence>
<keyword evidence="3" id="KW-1185">Reference proteome</keyword>
<organism evidence="2 3">
    <name type="scientific">Molossus molossus</name>
    <name type="common">Pallas' mastiff bat</name>
    <name type="synonym">Vespertilio molossus</name>
    <dbReference type="NCBI Taxonomy" id="27622"/>
    <lineage>
        <taxon>Eukaryota</taxon>
        <taxon>Metazoa</taxon>
        <taxon>Chordata</taxon>
        <taxon>Craniata</taxon>
        <taxon>Vertebrata</taxon>
        <taxon>Euteleostomi</taxon>
        <taxon>Mammalia</taxon>
        <taxon>Eutheria</taxon>
        <taxon>Laurasiatheria</taxon>
        <taxon>Chiroptera</taxon>
        <taxon>Yangochiroptera</taxon>
        <taxon>Molossidae</taxon>
        <taxon>Molossus</taxon>
    </lineage>
</organism>
<accession>A0A7J8DBW5</accession>
<proteinExistence type="predicted"/>
<gene>
    <name evidence="2" type="ORF">HJG59_009348</name>
</gene>
<comment type="caution">
    <text evidence="2">The sequence shown here is derived from an EMBL/GenBank/DDBJ whole genome shotgun (WGS) entry which is preliminary data.</text>
</comment>
<dbReference type="AlphaFoldDB" id="A0A7J8DBW5"/>
<sequence length="178" mass="19002">MGPLPTLSLRACLPFSSLPLPVPCSSAPSLESPSCPGWSSGAPSKSQESSAWGGGGVQQRHGHSQPQLCDLRKVAQPLWASVIQQNRTEYTPRAPWLGKAVLAGLHARRRILTLTSAPLPPGAGASAIPLPVHVCNEVWPGGWTSSQWPAYSLICNISSGFSWEPFIPDLMFPDTCPR</sequence>
<dbReference type="EMBL" id="JACASF010000018">
    <property type="protein sequence ID" value="KAF6420618.1"/>
    <property type="molecule type" value="Genomic_DNA"/>
</dbReference>
<feature type="compositionally biased region" description="Polar residues" evidence="1">
    <location>
        <begin position="41"/>
        <end position="50"/>
    </location>
</feature>
<feature type="region of interest" description="Disordered" evidence="1">
    <location>
        <begin position="33"/>
        <end position="66"/>
    </location>
</feature>
<dbReference type="Proteomes" id="UP000550707">
    <property type="component" value="Unassembled WGS sequence"/>
</dbReference>
<reference evidence="2 3" key="1">
    <citation type="journal article" date="2020" name="Nature">
        <title>Six reference-quality genomes reveal evolution of bat adaptations.</title>
        <authorList>
            <person name="Jebb D."/>
            <person name="Huang Z."/>
            <person name="Pippel M."/>
            <person name="Hughes G.M."/>
            <person name="Lavrichenko K."/>
            <person name="Devanna P."/>
            <person name="Winkler S."/>
            <person name="Jermiin L.S."/>
            <person name="Skirmuntt E.C."/>
            <person name="Katzourakis A."/>
            <person name="Burkitt-Gray L."/>
            <person name="Ray D.A."/>
            <person name="Sullivan K.A.M."/>
            <person name="Roscito J.G."/>
            <person name="Kirilenko B.M."/>
            <person name="Davalos L.M."/>
            <person name="Corthals A.P."/>
            <person name="Power M.L."/>
            <person name="Jones G."/>
            <person name="Ransome R.D."/>
            <person name="Dechmann D.K.N."/>
            <person name="Locatelli A.G."/>
            <person name="Puechmaille S.J."/>
            <person name="Fedrigo O."/>
            <person name="Jarvis E.D."/>
            <person name="Hiller M."/>
            <person name="Vernes S.C."/>
            <person name="Myers E.W."/>
            <person name="Teeling E.C."/>
        </authorList>
    </citation>
    <scope>NUCLEOTIDE SEQUENCE [LARGE SCALE GENOMIC DNA]</scope>
    <source>
        <strain evidence="2">MMolMol1</strain>
        <tissue evidence="2">Muscle</tissue>
    </source>
</reference>
<evidence type="ECO:0000256" key="1">
    <source>
        <dbReference type="SAM" id="MobiDB-lite"/>
    </source>
</evidence>
<name>A0A7J8DBW5_MOLMO</name>
<protein>
    <submittedName>
        <fullName evidence="2">Uncharacterized protein</fullName>
    </submittedName>
</protein>
<dbReference type="InParanoid" id="A0A7J8DBW5"/>